<accession>A0A8X6XMK0</accession>
<dbReference type="AlphaFoldDB" id="A0A8X6XMK0"/>
<dbReference type="Proteomes" id="UP000886998">
    <property type="component" value="Unassembled WGS sequence"/>
</dbReference>
<reference evidence="1" key="1">
    <citation type="submission" date="2020-08" db="EMBL/GenBank/DDBJ databases">
        <title>Multicomponent nature underlies the extraordinary mechanical properties of spider dragline silk.</title>
        <authorList>
            <person name="Kono N."/>
            <person name="Nakamura H."/>
            <person name="Mori M."/>
            <person name="Yoshida Y."/>
            <person name="Ohtoshi R."/>
            <person name="Malay A.D."/>
            <person name="Moran D.A.P."/>
            <person name="Tomita M."/>
            <person name="Numata K."/>
            <person name="Arakawa K."/>
        </authorList>
    </citation>
    <scope>NUCLEOTIDE SEQUENCE</scope>
</reference>
<protein>
    <submittedName>
        <fullName evidence="1">Uncharacterized protein</fullName>
    </submittedName>
</protein>
<evidence type="ECO:0000313" key="2">
    <source>
        <dbReference type="Proteomes" id="UP000886998"/>
    </source>
</evidence>
<dbReference type="EMBL" id="BMAV01011133">
    <property type="protein sequence ID" value="GFY56737.1"/>
    <property type="molecule type" value="Genomic_DNA"/>
</dbReference>
<evidence type="ECO:0000313" key="1">
    <source>
        <dbReference type="EMBL" id="GFY56737.1"/>
    </source>
</evidence>
<gene>
    <name evidence="1" type="ORF">TNIN_175401</name>
</gene>
<sequence length="101" mass="11654">MHPTCHPRVSWRHLHAGATSEWIRHHPSRVHHLFVPNFSYRVRSVFRAHTRNNRRMNLPIKSRHIKRDEWGALNVPVDVAGATFMAIGTSSPELYSAVIGE</sequence>
<comment type="caution">
    <text evidence="1">The sequence shown here is derived from an EMBL/GenBank/DDBJ whole genome shotgun (WGS) entry which is preliminary data.</text>
</comment>
<organism evidence="1 2">
    <name type="scientific">Trichonephila inaurata madagascariensis</name>
    <dbReference type="NCBI Taxonomy" id="2747483"/>
    <lineage>
        <taxon>Eukaryota</taxon>
        <taxon>Metazoa</taxon>
        <taxon>Ecdysozoa</taxon>
        <taxon>Arthropoda</taxon>
        <taxon>Chelicerata</taxon>
        <taxon>Arachnida</taxon>
        <taxon>Araneae</taxon>
        <taxon>Araneomorphae</taxon>
        <taxon>Entelegynae</taxon>
        <taxon>Araneoidea</taxon>
        <taxon>Nephilidae</taxon>
        <taxon>Trichonephila</taxon>
        <taxon>Trichonephila inaurata</taxon>
    </lineage>
</organism>
<name>A0A8X6XMK0_9ARAC</name>
<proteinExistence type="predicted"/>
<keyword evidence="2" id="KW-1185">Reference proteome</keyword>